<dbReference type="CDD" id="cd13291">
    <property type="entry name" value="PH_ORP10_ORP11"/>
    <property type="match status" value="1"/>
</dbReference>
<keyword evidence="14" id="KW-0967">Endosome</keyword>
<evidence type="ECO:0000256" key="17">
    <source>
        <dbReference type="ARBA" id="ARBA00022833"/>
    </source>
</evidence>
<evidence type="ECO:0000256" key="23">
    <source>
        <dbReference type="ARBA" id="ARBA00023136"/>
    </source>
</evidence>
<evidence type="ECO:0000256" key="28">
    <source>
        <dbReference type="PIRSR" id="PIRSR601577-2"/>
    </source>
</evidence>
<dbReference type="FunFam" id="3.10.170.20:FF:000002">
    <property type="entry name" value="Leishmanolysin like peptidase"/>
    <property type="match status" value="1"/>
</dbReference>
<evidence type="ECO:0000256" key="9">
    <source>
        <dbReference type="ARBA" id="ARBA00022490"/>
    </source>
</evidence>
<sequence>MIGALQKGQVIHDVYLKPGRLTKRSTEKQLKIQIVYDSSLDVLDEDKSSLVKDKLFPQAIDYLQRTFRVRRQAGPVLLSRQCATNQYLRKKDEPHRYCQESCSNVTKCGPVIVPEQHLQQCRVCSETWKTCGPEGPPDGEGVEGADFVLYVSGETTERCGQENIVAYAAYCQLEAELDRPIAGYANLCPNMISTQLQEFEGMLSTVKHEIMHALGFSAGLFAFYHDDDGKPLTPRFASGLPAFNESLGLYQWSEKVIKRATRLWDIRGGDMIRHEVHLMVTPRVVEEARRHFKCPILEGMELENQGGMGTELNHWEKRLLENEAMTGSHTQNRVFSRITLAIMEDTGWYRANYSMAENLEWGKGLGCDFVMKSCKFWIDQQRKTWPTPTPYCDSVRGMPLRLSCRQDQLAVAVCNLQKYPQPLPREYQYFDIIPEVAEEDLPSFGGSVEIADFCPFSQEFSWHLSGEYQRSSFCRIQENQPDPWRNYAAEEYGPDSVCLYQKSAFVMEQCNKRLTYPDWGSGCYKTSCSAEGLQVWVQDQSFLCVNAGQVLNVNVRMNEWVYSGQLICPACSNFCSHCPLPHELPPINTTRTVLIDPCSSSSGLVVTLWRLLFNLIPLLAGFMLCPNDNTSDHMENVDGYLMKYTNLVTGWQYRFFVLNNEAGLLEYFVNEQSRHQKPRGTLPLAGAVISPSDEDSHTFTVNAISGEQYKLRATDAKERQHWVSRLQICTQHHTEAMGKTNPPLKTRSLSAASQGSSSSPASQRKISHNTGSLLGLSQFHRGSSSYSSKRSVLRDHLVEAREMMTQAQDQHRDLVQCIEGLPASHNPSPLDQDLLLLKATSLATMSCLSDCLQILQLQQVARHRVPLAGPTIEWLEPKLPDVLKNGGTLASITKDSSKMQGTTVEPAEMDSCDLTGEQEDIDAEEEQEDSFPAEEEDLGAVEEERSVILHLLSQLKLGMDLTRVVLPTFILEKRSLLEMYADFMSHPDLFVAITDGTCPMDRMIRFVEYYLTSFHEGRKGAIAKKPYNPIIGETFHCSWRVPKAAAASQGSVQKEGSNTSDCYDVRFVAEQVSHHPPVSGFYAECQERQMCVNTHVWTKSKFMGMSIGVSMIGEGNLNLLEHGEEYTFTLPSAYARSILTVPWVELGGKVNVNCAKTGYSAAITFQTKPFYGGKLHRVSAEVKHNPTNSVVCRVQGEWNGVLEFTYSSGETRVIDVLQLPITRKRVRPKEQQGPYESRRLWQHVTESLLQKDMEKATEHKRFLEERQRKEERHRTETETPWRTKYFERK</sequence>
<dbReference type="SMART" id="SM00233">
    <property type="entry name" value="PH"/>
    <property type="match status" value="1"/>
</dbReference>
<dbReference type="EMBL" id="QNUK01000658">
    <property type="protein sequence ID" value="KAF5890699.1"/>
    <property type="molecule type" value="Genomic_DNA"/>
</dbReference>
<dbReference type="SUPFAM" id="SSF55486">
    <property type="entry name" value="Metalloproteases ('zincins'), catalytic domain"/>
    <property type="match status" value="1"/>
</dbReference>
<evidence type="ECO:0000313" key="34">
    <source>
        <dbReference type="Proteomes" id="UP000727407"/>
    </source>
</evidence>
<evidence type="ECO:0000256" key="10">
    <source>
        <dbReference type="ARBA" id="ARBA00022618"/>
    </source>
</evidence>
<evidence type="ECO:0000256" key="6">
    <source>
        <dbReference type="ARBA" id="ARBA00004555"/>
    </source>
</evidence>
<evidence type="ECO:0000256" key="2">
    <source>
        <dbReference type="ARBA" id="ARBA00004177"/>
    </source>
</evidence>
<evidence type="ECO:0000256" key="31">
    <source>
        <dbReference type="SAM" id="MobiDB-lite"/>
    </source>
</evidence>
<evidence type="ECO:0000256" key="8">
    <source>
        <dbReference type="ARBA" id="ARBA00022448"/>
    </source>
</evidence>
<dbReference type="GO" id="GO:0005794">
    <property type="term" value="C:Golgi apparatus"/>
    <property type="evidence" value="ECO:0007669"/>
    <property type="project" value="UniProtKB-SubCell"/>
</dbReference>
<evidence type="ECO:0000256" key="7">
    <source>
        <dbReference type="ARBA" id="ARBA00005860"/>
    </source>
</evidence>
<dbReference type="InterPro" id="IPR001849">
    <property type="entry name" value="PH_domain"/>
</dbReference>
<dbReference type="Pfam" id="PF01237">
    <property type="entry name" value="Oxysterol_BP"/>
    <property type="match status" value="1"/>
</dbReference>
<feature type="region of interest" description="Disordered" evidence="31">
    <location>
        <begin position="733"/>
        <end position="767"/>
    </location>
</feature>
<feature type="active site" evidence="27">
    <location>
        <position position="209"/>
    </location>
</feature>
<comment type="cofactor">
    <cofactor evidence="28">
        <name>Zn(2+)</name>
        <dbReference type="ChEBI" id="CHEBI:29105"/>
    </cofactor>
    <text evidence="28">Binds 1 zinc ion per subunit.</text>
</comment>
<evidence type="ECO:0000256" key="21">
    <source>
        <dbReference type="ARBA" id="ARBA00023055"/>
    </source>
</evidence>
<evidence type="ECO:0000256" key="15">
    <source>
        <dbReference type="ARBA" id="ARBA00022776"/>
    </source>
</evidence>
<keyword evidence="34" id="KW-1185">Reference proteome</keyword>
<dbReference type="InterPro" id="IPR037239">
    <property type="entry name" value="OSBP_sf"/>
</dbReference>
<dbReference type="Pfam" id="PF01457">
    <property type="entry name" value="Peptidase_M8"/>
    <property type="match status" value="2"/>
</dbReference>
<dbReference type="FunFam" id="2.40.160.120:FF:000002">
    <property type="entry name" value="Oxysterol-binding protein"/>
    <property type="match status" value="1"/>
</dbReference>
<dbReference type="GO" id="GO:0032934">
    <property type="term" value="F:sterol binding"/>
    <property type="evidence" value="ECO:0007669"/>
    <property type="project" value="TreeGrafter"/>
</dbReference>
<keyword evidence="9" id="KW-0963">Cytoplasm</keyword>
<dbReference type="Gene3D" id="3.90.132.10">
    <property type="entry name" value="Leishmanolysin , domain 2"/>
    <property type="match status" value="1"/>
</dbReference>
<evidence type="ECO:0000256" key="16">
    <source>
        <dbReference type="ARBA" id="ARBA00022801"/>
    </source>
</evidence>
<evidence type="ECO:0000256" key="4">
    <source>
        <dbReference type="ARBA" id="ARBA00004496"/>
    </source>
</evidence>
<dbReference type="Gene3D" id="2.30.29.30">
    <property type="entry name" value="Pleckstrin-homology domain (PH domain)/Phosphotyrosine-binding domain (PTB)"/>
    <property type="match status" value="1"/>
</dbReference>
<dbReference type="InterPro" id="IPR001577">
    <property type="entry name" value="Peptidase_M8"/>
</dbReference>
<keyword evidence="24" id="KW-0131">Cell cycle</keyword>
<keyword evidence="19" id="KW-0333">Golgi apparatus</keyword>
<dbReference type="Gene3D" id="3.10.170.20">
    <property type="match status" value="1"/>
</dbReference>
<dbReference type="GO" id="GO:0046872">
    <property type="term" value="F:metal ion binding"/>
    <property type="evidence" value="ECO:0007669"/>
    <property type="project" value="UniProtKB-KW"/>
</dbReference>
<proteinExistence type="inferred from homology"/>
<keyword evidence="23" id="KW-0472">Membrane</keyword>
<dbReference type="Pfam" id="PF00169">
    <property type="entry name" value="PH"/>
    <property type="match status" value="1"/>
</dbReference>
<evidence type="ECO:0000256" key="11">
    <source>
        <dbReference type="ARBA" id="ARBA00022670"/>
    </source>
</evidence>
<evidence type="ECO:0000256" key="1">
    <source>
        <dbReference type="ARBA" id="ARBA00002657"/>
    </source>
</evidence>
<keyword evidence="20 28" id="KW-0482">Metalloprotease</keyword>
<evidence type="ECO:0000256" key="25">
    <source>
        <dbReference type="ARBA" id="ARBA00058048"/>
    </source>
</evidence>
<dbReference type="GO" id="GO:0005829">
    <property type="term" value="C:cytosol"/>
    <property type="evidence" value="ECO:0007669"/>
    <property type="project" value="TreeGrafter"/>
</dbReference>
<comment type="subunit">
    <text evidence="26">Heterodimer with OSBPL9.</text>
</comment>
<feature type="compositionally biased region" description="Low complexity" evidence="31">
    <location>
        <begin position="748"/>
        <end position="762"/>
    </location>
</feature>
<feature type="domain" description="PH" evidence="32">
    <location>
        <begin position="634"/>
        <end position="731"/>
    </location>
</feature>
<feature type="binding site" evidence="28">
    <location>
        <position position="208"/>
    </location>
    <ligand>
        <name>Zn(2+)</name>
        <dbReference type="ChEBI" id="CHEBI:29105"/>
        <note>catalytic</note>
    </ligand>
</feature>
<dbReference type="SUPFAM" id="SSF144000">
    <property type="entry name" value="Oxysterol-binding protein-like"/>
    <property type="match status" value="1"/>
</dbReference>
<feature type="region of interest" description="Disordered" evidence="31">
    <location>
        <begin position="1255"/>
        <end position="1289"/>
    </location>
</feature>
<name>A0A8J4WRT4_CLAMG</name>
<feature type="non-terminal residue" evidence="33">
    <location>
        <position position="1"/>
    </location>
</feature>
<keyword evidence="18" id="KW-0007">Acetylation</keyword>
<dbReference type="Gene3D" id="1.10.287.2720">
    <property type="match status" value="1"/>
</dbReference>
<dbReference type="GO" id="GO:0051301">
    <property type="term" value="P:cell division"/>
    <property type="evidence" value="ECO:0007669"/>
    <property type="project" value="UniProtKB-KW"/>
</dbReference>
<comment type="caution">
    <text evidence="33">The sequence shown here is derived from an EMBL/GenBank/DDBJ whole genome shotgun (WGS) entry which is preliminary data.</text>
</comment>
<dbReference type="FunFam" id="2.30.29.30:FF:000154">
    <property type="entry name" value="Oxysterol-binding protein"/>
    <property type="match status" value="1"/>
</dbReference>
<dbReference type="Proteomes" id="UP000727407">
    <property type="component" value="Unassembled WGS sequence"/>
</dbReference>
<keyword evidence="13 28" id="KW-0479">Metal-binding</keyword>
<evidence type="ECO:0000256" key="30">
    <source>
        <dbReference type="RuleBase" id="RU003845"/>
    </source>
</evidence>
<comment type="subcellular location">
    <subcellularLocation>
        <location evidence="4">Cytoplasm</location>
    </subcellularLocation>
    <subcellularLocation>
        <location evidence="3">Endomembrane system</location>
    </subcellularLocation>
    <subcellularLocation>
        <location evidence="2">Endosome</location>
    </subcellularLocation>
    <subcellularLocation>
        <location evidence="6">Golgi apparatus</location>
    </subcellularLocation>
    <subcellularLocation>
        <location evidence="5">Lipid droplet</location>
    </subcellularLocation>
</comment>
<dbReference type="InterPro" id="IPR011993">
    <property type="entry name" value="PH-like_dom_sf"/>
</dbReference>
<dbReference type="Gene3D" id="2.10.55.10">
    <property type="entry name" value="Leishmanolysin domain 3"/>
    <property type="match status" value="1"/>
</dbReference>
<dbReference type="GO" id="GO:0016020">
    <property type="term" value="C:membrane"/>
    <property type="evidence" value="ECO:0007669"/>
    <property type="project" value="InterPro"/>
</dbReference>
<dbReference type="FunFam" id="1.10.287.2720:FF:000001">
    <property type="entry name" value="Oxysterol-binding OBPalpha"/>
    <property type="match status" value="1"/>
</dbReference>
<evidence type="ECO:0000256" key="12">
    <source>
        <dbReference type="ARBA" id="ARBA00022677"/>
    </source>
</evidence>
<dbReference type="FunFam" id="2.10.55.10:FF:000001">
    <property type="entry name" value="Leishmanolysin like peptidase"/>
    <property type="match status" value="1"/>
</dbReference>
<evidence type="ECO:0000256" key="24">
    <source>
        <dbReference type="ARBA" id="ARBA00023306"/>
    </source>
</evidence>
<dbReference type="PANTHER" id="PTHR10972">
    <property type="entry name" value="OXYSTEROL-BINDING PROTEIN-RELATED"/>
    <property type="match status" value="1"/>
</dbReference>
<keyword evidence="21 30" id="KW-0445">Lipid transport</keyword>
<evidence type="ECO:0000256" key="19">
    <source>
        <dbReference type="ARBA" id="ARBA00023034"/>
    </source>
</evidence>
<dbReference type="PANTHER" id="PTHR10972:SF46">
    <property type="entry name" value="OXYSTEROL-BINDING PROTEIN-RELATED PROTEIN 11"/>
    <property type="match status" value="1"/>
</dbReference>
<keyword evidence="17 28" id="KW-0862">Zinc</keyword>
<dbReference type="GO" id="GO:0006508">
    <property type="term" value="P:proteolysis"/>
    <property type="evidence" value="ECO:0007669"/>
    <property type="project" value="UniProtKB-KW"/>
</dbReference>
<evidence type="ECO:0000313" key="33">
    <source>
        <dbReference type="EMBL" id="KAF5890699.1"/>
    </source>
</evidence>
<evidence type="ECO:0000256" key="20">
    <source>
        <dbReference type="ARBA" id="ARBA00023049"/>
    </source>
</evidence>
<feature type="compositionally biased region" description="Polar residues" evidence="31">
    <location>
        <begin position="893"/>
        <end position="903"/>
    </location>
</feature>
<dbReference type="Gene3D" id="6.10.140.1150">
    <property type="match status" value="1"/>
</dbReference>
<dbReference type="SUPFAM" id="SSF50729">
    <property type="entry name" value="PH domain-like"/>
    <property type="match status" value="1"/>
</dbReference>
<dbReference type="GO" id="GO:0005768">
    <property type="term" value="C:endosome"/>
    <property type="evidence" value="ECO:0007669"/>
    <property type="project" value="UniProtKB-SubCell"/>
</dbReference>
<feature type="region of interest" description="Disordered" evidence="31">
    <location>
        <begin position="893"/>
        <end position="912"/>
    </location>
</feature>
<evidence type="ECO:0000256" key="18">
    <source>
        <dbReference type="ARBA" id="ARBA00022990"/>
    </source>
</evidence>
<dbReference type="GO" id="GO:0007155">
    <property type="term" value="P:cell adhesion"/>
    <property type="evidence" value="ECO:0007669"/>
    <property type="project" value="InterPro"/>
</dbReference>
<evidence type="ECO:0000256" key="22">
    <source>
        <dbReference type="ARBA" id="ARBA00023121"/>
    </source>
</evidence>
<comment type="function">
    <text evidence="1">Metalloprotease.</text>
</comment>
<evidence type="ECO:0000256" key="13">
    <source>
        <dbReference type="ARBA" id="ARBA00022723"/>
    </source>
</evidence>
<dbReference type="PROSITE" id="PS01013">
    <property type="entry name" value="OSBP"/>
    <property type="match status" value="1"/>
</dbReference>
<protein>
    <recommendedName>
        <fullName evidence="30">Oxysterol-binding protein</fullName>
    </recommendedName>
</protein>
<keyword evidence="8 30" id="KW-0813">Transport</keyword>
<evidence type="ECO:0000256" key="5">
    <source>
        <dbReference type="ARBA" id="ARBA00004502"/>
    </source>
</evidence>
<evidence type="ECO:0000256" key="14">
    <source>
        <dbReference type="ARBA" id="ARBA00022753"/>
    </source>
</evidence>
<keyword evidence="11" id="KW-0645">Protease</keyword>
<feature type="binding site" evidence="28">
    <location>
        <position position="314"/>
    </location>
    <ligand>
        <name>Zn(2+)</name>
        <dbReference type="ChEBI" id="CHEBI:29105"/>
        <note>catalytic</note>
    </ligand>
</feature>
<keyword evidence="22" id="KW-0446">Lipid-binding</keyword>
<keyword evidence="16" id="KW-0378">Hydrolase</keyword>
<dbReference type="FunFam" id="3.90.132.10:FF:000001">
    <property type="entry name" value="leishmanolysin-like peptidase isoform X2"/>
    <property type="match status" value="1"/>
</dbReference>
<dbReference type="PROSITE" id="PS50003">
    <property type="entry name" value="PH_DOMAIN"/>
    <property type="match status" value="1"/>
</dbReference>
<reference evidence="33" key="1">
    <citation type="submission" date="2020-07" db="EMBL/GenBank/DDBJ databases">
        <title>Clarias magur genome sequencing, assembly and annotation.</title>
        <authorList>
            <person name="Kushwaha B."/>
            <person name="Kumar R."/>
            <person name="Das P."/>
            <person name="Joshi C.G."/>
            <person name="Kumar D."/>
            <person name="Nagpure N.S."/>
            <person name="Pandey M."/>
            <person name="Agarwal S."/>
            <person name="Srivastava S."/>
            <person name="Singh M."/>
            <person name="Sahoo L."/>
            <person name="Jayasankar P."/>
            <person name="Meher P.K."/>
            <person name="Koringa P.G."/>
            <person name="Iquebal M.A."/>
            <person name="Das S.P."/>
            <person name="Bit A."/>
            <person name="Patnaik S."/>
            <person name="Patel N."/>
            <person name="Shah T.M."/>
            <person name="Hinsu A."/>
            <person name="Jena J.K."/>
        </authorList>
    </citation>
    <scope>NUCLEOTIDE SEQUENCE</scope>
    <source>
        <strain evidence="33">CIFAMagur01</strain>
        <tissue evidence="33">Testis</tissue>
    </source>
</reference>
<dbReference type="Gene3D" id="2.40.160.120">
    <property type="match status" value="1"/>
</dbReference>
<dbReference type="OrthoDB" id="527990at2759"/>
<keyword evidence="10" id="KW-0132">Cell division</keyword>
<evidence type="ECO:0000256" key="3">
    <source>
        <dbReference type="ARBA" id="ARBA00004308"/>
    </source>
</evidence>
<feature type="binding site" evidence="28">
    <location>
        <position position="212"/>
    </location>
    <ligand>
        <name>Zn(2+)</name>
        <dbReference type="ChEBI" id="CHEBI:29105"/>
        <note>catalytic</note>
    </ligand>
</feature>
<evidence type="ECO:0000256" key="27">
    <source>
        <dbReference type="PIRSR" id="PIRSR601577-1"/>
    </source>
</evidence>
<dbReference type="InterPro" id="IPR018494">
    <property type="entry name" value="Oxysterol-bd_CS"/>
</dbReference>
<comment type="similarity">
    <text evidence="7">Belongs to the peptidase M8 family.</text>
</comment>
<comment type="function">
    <text evidence="25">Plays a role in regulating ADIPOQ and FABP4 levels in differentiating adipocytes and is also involved in regulation of adipocyte triglyceride storage. Weakly binds 25-hydroxycholesterol. Interacts with OSBPL9 to function as lipid transfer proteins. Together they form a heterodimer that localizes at the ER-trans-Golgi membrane contact sites, and exchanges phosphatidylserine (1,2-diacyl-sn-glycero-3-phospho-L-serine, PS) for phosphatidylinositol-4-phosphate (1,2-diacyl-sn-glycero-3-phospho-(1D-myo-inositol 4-phosphate), PI(4)P) between the two organelles, a step that is critical for sphingomyelin synthesis in the Golgi complex.</text>
</comment>
<dbReference type="InterPro" id="IPR000648">
    <property type="entry name" value="Oxysterol-bd"/>
</dbReference>
<evidence type="ECO:0000259" key="32">
    <source>
        <dbReference type="PROSITE" id="PS50003"/>
    </source>
</evidence>
<dbReference type="GO" id="GO:0006869">
    <property type="term" value="P:lipid transport"/>
    <property type="evidence" value="ECO:0007669"/>
    <property type="project" value="UniProtKB-KW"/>
</dbReference>
<keyword evidence="15" id="KW-0498">Mitosis</keyword>
<evidence type="ECO:0000256" key="29">
    <source>
        <dbReference type="RuleBase" id="RU003844"/>
    </source>
</evidence>
<evidence type="ECO:0000256" key="26">
    <source>
        <dbReference type="ARBA" id="ARBA00065555"/>
    </source>
</evidence>
<accession>A0A8J4WRT4</accession>
<keyword evidence="12" id="KW-0551">Lipid droplet</keyword>
<gene>
    <name evidence="33" type="primary">osbpl11</name>
    <name evidence="33" type="ORF">DAT39_019589</name>
</gene>
<organism evidence="33 34">
    <name type="scientific">Clarias magur</name>
    <name type="common">Asian catfish</name>
    <name type="synonym">Macropteronotus magur</name>
    <dbReference type="NCBI Taxonomy" id="1594786"/>
    <lineage>
        <taxon>Eukaryota</taxon>
        <taxon>Metazoa</taxon>
        <taxon>Chordata</taxon>
        <taxon>Craniata</taxon>
        <taxon>Vertebrata</taxon>
        <taxon>Euteleostomi</taxon>
        <taxon>Actinopterygii</taxon>
        <taxon>Neopterygii</taxon>
        <taxon>Teleostei</taxon>
        <taxon>Ostariophysi</taxon>
        <taxon>Siluriformes</taxon>
        <taxon>Clariidae</taxon>
        <taxon>Clarias</taxon>
    </lineage>
</organism>
<dbReference type="GO" id="GO:0004222">
    <property type="term" value="F:metalloendopeptidase activity"/>
    <property type="evidence" value="ECO:0007669"/>
    <property type="project" value="InterPro"/>
</dbReference>
<comment type="similarity">
    <text evidence="29">Belongs to the OSBP family.</text>
</comment>
<dbReference type="GO" id="GO:0005811">
    <property type="term" value="C:lipid droplet"/>
    <property type="evidence" value="ECO:0007669"/>
    <property type="project" value="UniProtKB-SubCell"/>
</dbReference>